<protein>
    <recommendedName>
        <fullName evidence="1">Lon N-terminal domain-containing protein</fullName>
    </recommendedName>
</protein>
<dbReference type="EMBL" id="JACIGK010000016">
    <property type="protein sequence ID" value="MBB4266689.1"/>
    <property type="molecule type" value="Genomic_DNA"/>
</dbReference>
<dbReference type="PANTHER" id="PTHR46732">
    <property type="entry name" value="ATP-DEPENDENT PROTEASE LA (LON) DOMAIN PROTEIN"/>
    <property type="match status" value="1"/>
</dbReference>
<dbReference type="AlphaFoldDB" id="A0A7W6WA75"/>
<dbReference type="SUPFAM" id="SSF88697">
    <property type="entry name" value="PUA domain-like"/>
    <property type="match status" value="1"/>
</dbReference>
<keyword evidence="3" id="KW-1185">Reference proteome</keyword>
<dbReference type="SMART" id="SM00464">
    <property type="entry name" value="LON"/>
    <property type="match status" value="1"/>
</dbReference>
<dbReference type="PROSITE" id="PS51787">
    <property type="entry name" value="LON_N"/>
    <property type="match status" value="1"/>
</dbReference>
<sequence length="221" mass="24756">MLRSFQPRFEDLPAVVPVFPLTGVLLLPGGRLPLNVFEPRYLNMIEDTLGQGRMLAMVQPREDSGEALEAAPALYSVACLGRIVSFEEAPEGRLLITLLGLSRFRVRDEEPLVRGYRRVGADYSAFENDLADPGAVTIDRDRLFSVLQPFATRRGLNFNWDLMREVESRPLVTALAMICPFEPREKQAILEAVTLQERADLLLALLEMGAIESGDNGRQRQ</sequence>
<proteinExistence type="predicted"/>
<dbReference type="PANTHER" id="PTHR46732:SF8">
    <property type="entry name" value="ATP-DEPENDENT PROTEASE LA (LON) DOMAIN PROTEIN"/>
    <property type="match status" value="1"/>
</dbReference>
<evidence type="ECO:0000313" key="2">
    <source>
        <dbReference type="EMBL" id="MBB4266689.1"/>
    </source>
</evidence>
<reference evidence="2 3" key="1">
    <citation type="submission" date="2020-08" db="EMBL/GenBank/DDBJ databases">
        <title>Genome sequencing of Purple Non-Sulfur Bacteria from various extreme environments.</title>
        <authorList>
            <person name="Mayer M."/>
        </authorList>
    </citation>
    <scope>NUCLEOTIDE SEQUENCE [LARGE SCALE GENOMIC DNA]</scope>
    <source>
        <strain evidence="2 3">JA131</strain>
    </source>
</reference>
<feature type="domain" description="Lon N-terminal" evidence="1">
    <location>
        <begin position="16"/>
        <end position="210"/>
    </location>
</feature>
<organism evidence="2 3">
    <name type="scientific">Roseospira visakhapatnamensis</name>
    <dbReference type="NCBI Taxonomy" id="390880"/>
    <lineage>
        <taxon>Bacteria</taxon>
        <taxon>Pseudomonadati</taxon>
        <taxon>Pseudomonadota</taxon>
        <taxon>Alphaproteobacteria</taxon>
        <taxon>Rhodospirillales</taxon>
        <taxon>Rhodospirillaceae</taxon>
        <taxon>Roseospira</taxon>
    </lineage>
</organism>
<dbReference type="InterPro" id="IPR015947">
    <property type="entry name" value="PUA-like_sf"/>
</dbReference>
<dbReference type="Gene3D" id="2.30.130.40">
    <property type="entry name" value="LON domain-like"/>
    <property type="match status" value="1"/>
</dbReference>
<accession>A0A7W6WA75</accession>
<dbReference type="InterPro" id="IPR003111">
    <property type="entry name" value="Lon_prtase_N"/>
</dbReference>
<dbReference type="InterPro" id="IPR046336">
    <property type="entry name" value="Lon_prtase_N_sf"/>
</dbReference>
<dbReference type="Pfam" id="PF02190">
    <property type="entry name" value="LON_substr_bdg"/>
    <property type="match status" value="1"/>
</dbReference>
<evidence type="ECO:0000259" key="1">
    <source>
        <dbReference type="PROSITE" id="PS51787"/>
    </source>
</evidence>
<gene>
    <name evidence="2" type="ORF">GGD89_002322</name>
</gene>
<dbReference type="RefSeq" id="WP_184045357.1">
    <property type="nucleotide sequence ID" value="NZ_JACIGK010000016.1"/>
</dbReference>
<evidence type="ECO:0000313" key="3">
    <source>
        <dbReference type="Proteomes" id="UP000554286"/>
    </source>
</evidence>
<name>A0A7W6WA75_9PROT</name>
<dbReference type="Proteomes" id="UP000554286">
    <property type="component" value="Unassembled WGS sequence"/>
</dbReference>
<comment type="caution">
    <text evidence="2">The sequence shown here is derived from an EMBL/GenBank/DDBJ whole genome shotgun (WGS) entry which is preliminary data.</text>
</comment>